<dbReference type="Proteomes" id="UP000587880">
    <property type="component" value="Unassembled WGS sequence"/>
</dbReference>
<proteinExistence type="predicted"/>
<comment type="caution">
    <text evidence="1">The sequence shown here is derived from an EMBL/GenBank/DDBJ whole genome shotgun (WGS) entry which is preliminary data.</text>
</comment>
<dbReference type="InterPro" id="IPR046930">
    <property type="entry name" value="HTH_60"/>
</dbReference>
<dbReference type="EMBL" id="JABAGD010000058">
    <property type="protein sequence ID" value="NMF07389.1"/>
    <property type="molecule type" value="Genomic_DNA"/>
</dbReference>
<sequence>MNIYNYEIRFILLSEGISGIKEDDRVKGIMDVLIISFAIRYDTLAMYDNTRLQEVHNSKNI</sequence>
<evidence type="ECO:0000313" key="1">
    <source>
        <dbReference type="EMBL" id="NMF07389.1"/>
    </source>
</evidence>
<reference evidence="1 2" key="1">
    <citation type="submission" date="2020-04" db="EMBL/GenBank/DDBJ databases">
        <authorList>
            <person name="Hitch T.C.A."/>
            <person name="Wylensek D."/>
            <person name="Clavel T."/>
        </authorList>
    </citation>
    <scope>NUCLEOTIDE SEQUENCE [LARGE SCALE GENOMIC DNA]</scope>
    <source>
        <strain evidence="1 2">WB01_NA02</strain>
    </source>
</reference>
<organism evidence="1 2">
    <name type="scientific">Clostridium beijerinckii</name>
    <name type="common">Clostridium MP</name>
    <dbReference type="NCBI Taxonomy" id="1520"/>
    <lineage>
        <taxon>Bacteria</taxon>
        <taxon>Bacillati</taxon>
        <taxon>Bacillota</taxon>
        <taxon>Clostridia</taxon>
        <taxon>Eubacteriales</taxon>
        <taxon>Clostridiaceae</taxon>
        <taxon>Clostridium</taxon>
    </lineage>
</organism>
<gene>
    <name evidence="1" type="ORF">HF849_22115</name>
</gene>
<name>A0A7X9SST0_CLOBE</name>
<protein>
    <submittedName>
        <fullName evidence="1">Uncharacterized protein</fullName>
    </submittedName>
</protein>
<dbReference type="RefSeq" id="WP_168983185.1">
    <property type="nucleotide sequence ID" value="NZ_JABAGD010000058.1"/>
</dbReference>
<evidence type="ECO:0000313" key="2">
    <source>
        <dbReference type="Proteomes" id="UP000587880"/>
    </source>
</evidence>
<accession>A0A7X9SST0</accession>
<dbReference type="Pfam" id="PF20317">
    <property type="entry name" value="HTH_60"/>
    <property type="match status" value="1"/>
</dbReference>
<dbReference type="AlphaFoldDB" id="A0A7X9SST0"/>